<evidence type="ECO:0000256" key="1">
    <source>
        <dbReference type="ARBA" id="ARBA00001968"/>
    </source>
</evidence>
<evidence type="ECO:0000259" key="3">
    <source>
        <dbReference type="Pfam" id="PF13359"/>
    </source>
</evidence>
<dbReference type="PANTHER" id="PTHR34615">
    <property type="entry name" value="PX DOMAIN-CONTAINING PROTEIN"/>
    <property type="match status" value="1"/>
</dbReference>
<evidence type="ECO:0000313" key="4">
    <source>
        <dbReference type="EMBL" id="CBJ33379.1"/>
    </source>
</evidence>
<dbReference type="EMBL" id="FN649760">
    <property type="protein sequence ID" value="CBJ33379.1"/>
    <property type="molecule type" value="Genomic_DNA"/>
</dbReference>
<sequence length="369" mass="42132">MWFWAHIGFIYTVGRLPIDDTATPLPARDIFTFLSAQDCINFLRFSREQIIITVQHLCVPDMIRTDCGYVIAGRTALCVLLYRLAFPCRYKDMRLIFHRSDSCLCETFNYMLHFMNETWGSMLTLDLGRLVPRLDFFAERLQTWGCPLPNCWAFIDGTVRAICRTIREQRAFFNGHKRYHAIKLQSVVTPDGIMVDLFGPELGTRHDVHLLHESGVLVMCQEHMNSASGDPYVVYGDPAYGMSTHLNCPYSAEAYGPLSAGMIEFNKQMSACRVAVEWVFKEMTSKWAFVALKNQQKHLLSPIGVRTVHPQLLERGQRDLPVFRVPTAVVRGVPGCCVRLYAERVLFPFVCGRGIATMNGRRTTTTVLW</sequence>
<dbReference type="Pfam" id="PF13359">
    <property type="entry name" value="DDE_Tnp_4"/>
    <property type="match status" value="1"/>
</dbReference>
<keyword evidence="2" id="KW-0479">Metal-binding</keyword>
<feature type="domain" description="DDE Tnp4" evidence="3">
    <location>
        <begin position="155"/>
        <end position="291"/>
    </location>
</feature>
<dbReference type="PANTHER" id="PTHR34615:SF1">
    <property type="entry name" value="PX DOMAIN-CONTAINING PROTEIN"/>
    <property type="match status" value="1"/>
</dbReference>
<reference evidence="4 5" key="1">
    <citation type="journal article" date="2010" name="Nature">
        <title>The Ectocarpus genome and the independent evolution of multicellularity in brown algae.</title>
        <authorList>
            <person name="Cock J.M."/>
            <person name="Sterck L."/>
            <person name="Rouze P."/>
            <person name="Scornet D."/>
            <person name="Allen A.E."/>
            <person name="Amoutzias G."/>
            <person name="Anthouard V."/>
            <person name="Artiguenave F."/>
            <person name="Aury J.M."/>
            <person name="Badger J.H."/>
            <person name="Beszteri B."/>
            <person name="Billiau K."/>
            <person name="Bonnet E."/>
            <person name="Bothwell J.H."/>
            <person name="Bowler C."/>
            <person name="Boyen C."/>
            <person name="Brownlee C."/>
            <person name="Carrano C.J."/>
            <person name="Charrier B."/>
            <person name="Cho G.Y."/>
            <person name="Coelho S.M."/>
            <person name="Collen J."/>
            <person name="Corre E."/>
            <person name="Da Silva C."/>
            <person name="Delage L."/>
            <person name="Delaroque N."/>
            <person name="Dittami S.M."/>
            <person name="Doulbeau S."/>
            <person name="Elias M."/>
            <person name="Farnham G."/>
            <person name="Gachon C.M."/>
            <person name="Gschloessl B."/>
            <person name="Heesch S."/>
            <person name="Jabbari K."/>
            <person name="Jubin C."/>
            <person name="Kawai H."/>
            <person name="Kimura K."/>
            <person name="Kloareg B."/>
            <person name="Kupper F.C."/>
            <person name="Lang D."/>
            <person name="Le Bail A."/>
            <person name="Leblanc C."/>
            <person name="Lerouge P."/>
            <person name="Lohr M."/>
            <person name="Lopez P.J."/>
            <person name="Martens C."/>
            <person name="Maumus F."/>
            <person name="Michel G."/>
            <person name="Miranda-Saavedra D."/>
            <person name="Morales J."/>
            <person name="Moreau H."/>
            <person name="Motomura T."/>
            <person name="Nagasato C."/>
            <person name="Napoli C.A."/>
            <person name="Nelson D.R."/>
            <person name="Nyvall-Collen P."/>
            <person name="Peters A.F."/>
            <person name="Pommier C."/>
            <person name="Potin P."/>
            <person name="Poulain J."/>
            <person name="Quesneville H."/>
            <person name="Read B."/>
            <person name="Rensing S.A."/>
            <person name="Ritter A."/>
            <person name="Rousvoal S."/>
            <person name="Samanta M."/>
            <person name="Samson G."/>
            <person name="Schroeder D.C."/>
            <person name="Segurens B."/>
            <person name="Strittmatter M."/>
            <person name="Tonon T."/>
            <person name="Tregear J.W."/>
            <person name="Valentin K."/>
            <person name="von Dassow P."/>
            <person name="Yamagishi T."/>
            <person name="Van de Peer Y."/>
            <person name="Wincker P."/>
        </authorList>
    </citation>
    <scope>NUCLEOTIDE SEQUENCE [LARGE SCALE GENOMIC DNA]</scope>
    <source>
        <strain evidence="5">Ec32 / CCAP1310/4</strain>
    </source>
</reference>
<accession>D7G2E5</accession>
<dbReference type="GO" id="GO:0046872">
    <property type="term" value="F:metal ion binding"/>
    <property type="evidence" value="ECO:0007669"/>
    <property type="project" value="UniProtKB-KW"/>
</dbReference>
<dbReference type="eggNOG" id="ENOG502RZYI">
    <property type="taxonomic scope" value="Eukaryota"/>
</dbReference>
<organism evidence="4 5">
    <name type="scientific">Ectocarpus siliculosus</name>
    <name type="common">Brown alga</name>
    <name type="synonym">Conferva siliculosa</name>
    <dbReference type="NCBI Taxonomy" id="2880"/>
    <lineage>
        <taxon>Eukaryota</taxon>
        <taxon>Sar</taxon>
        <taxon>Stramenopiles</taxon>
        <taxon>Ochrophyta</taxon>
        <taxon>PX clade</taxon>
        <taxon>Phaeophyceae</taxon>
        <taxon>Ectocarpales</taxon>
        <taxon>Ectocarpaceae</taxon>
        <taxon>Ectocarpus</taxon>
    </lineage>
</organism>
<evidence type="ECO:0000256" key="2">
    <source>
        <dbReference type="ARBA" id="ARBA00022723"/>
    </source>
</evidence>
<protein>
    <recommendedName>
        <fullName evidence="3">DDE Tnp4 domain-containing protein</fullName>
    </recommendedName>
</protein>
<dbReference type="AlphaFoldDB" id="D7G2E5"/>
<proteinExistence type="predicted"/>
<dbReference type="STRING" id="2880.D7G2E5"/>
<name>D7G2E5_ECTSI</name>
<keyword evidence="5" id="KW-1185">Reference proteome</keyword>
<dbReference type="Proteomes" id="UP000002630">
    <property type="component" value="Unassembled WGS sequence"/>
</dbReference>
<dbReference type="OrthoDB" id="111228at2759"/>
<comment type="cofactor">
    <cofactor evidence="1">
        <name>a divalent metal cation</name>
        <dbReference type="ChEBI" id="CHEBI:60240"/>
    </cofactor>
</comment>
<evidence type="ECO:0000313" key="5">
    <source>
        <dbReference type="Proteomes" id="UP000002630"/>
    </source>
</evidence>
<gene>
    <name evidence="4" type="ORF">Esi_0472_0003</name>
</gene>
<dbReference type="InterPro" id="IPR027806">
    <property type="entry name" value="HARBI1_dom"/>
</dbReference>
<dbReference type="InParanoid" id="D7G2E5"/>